<accession>A1RTH7</accession>
<proteinExistence type="predicted"/>
<organism evidence="1 2">
    <name type="scientific">Pyrobaculum islandicum (strain DSM 4184 / JCM 9189 / GEO3)</name>
    <dbReference type="NCBI Taxonomy" id="384616"/>
    <lineage>
        <taxon>Archaea</taxon>
        <taxon>Thermoproteota</taxon>
        <taxon>Thermoprotei</taxon>
        <taxon>Thermoproteales</taxon>
        <taxon>Thermoproteaceae</taxon>
        <taxon>Pyrobaculum</taxon>
    </lineage>
</organism>
<evidence type="ECO:0000313" key="2">
    <source>
        <dbReference type="Proteomes" id="UP000002595"/>
    </source>
</evidence>
<protein>
    <submittedName>
        <fullName evidence="1">Uncharacterized protein</fullName>
    </submittedName>
</protein>
<dbReference type="Proteomes" id="UP000002595">
    <property type="component" value="Chromosome"/>
</dbReference>
<dbReference type="KEGG" id="pis:Pisl_1087"/>
<reference evidence="1" key="1">
    <citation type="submission" date="2006-12" db="EMBL/GenBank/DDBJ databases">
        <title>Complete sequence of Pyrobaculum islandicum DSM 4184.</title>
        <authorList>
            <person name="Copeland A."/>
            <person name="Lucas S."/>
            <person name="Lapidus A."/>
            <person name="Barry K."/>
            <person name="Detter J.C."/>
            <person name="Glavina del Rio T."/>
            <person name="Dalin E."/>
            <person name="Tice H."/>
            <person name="Pitluck S."/>
            <person name="Meincke L."/>
            <person name="Brettin T."/>
            <person name="Bruce D."/>
            <person name="Han C."/>
            <person name="Tapia R."/>
            <person name="Gilna P."/>
            <person name="Schmutz J."/>
            <person name="Larimer F."/>
            <person name="Land M."/>
            <person name="Hauser L."/>
            <person name="Kyrpides N."/>
            <person name="Mikhailova N."/>
            <person name="Cozen A.E."/>
            <person name="Fitz-Gibbon S.T."/>
            <person name="House C.H."/>
            <person name="Saltikov C."/>
            <person name="Lowe T."/>
            <person name="Richardson P."/>
        </authorList>
    </citation>
    <scope>NUCLEOTIDE SEQUENCE [LARGE SCALE GENOMIC DNA]</scope>
    <source>
        <strain evidence="1">DSM 4184</strain>
    </source>
</reference>
<dbReference type="eggNOG" id="arCOG00687">
    <property type="taxonomic scope" value="Archaea"/>
</dbReference>
<dbReference type="HOGENOM" id="CLU_173772_0_0_2"/>
<dbReference type="EMBL" id="CP000504">
    <property type="protein sequence ID" value="ABL88259.1"/>
    <property type="molecule type" value="Genomic_DNA"/>
</dbReference>
<keyword evidence="2" id="KW-1185">Reference proteome</keyword>
<gene>
    <name evidence="1" type="ordered locus">Pisl_1087</name>
</gene>
<evidence type="ECO:0000313" key="1">
    <source>
        <dbReference type="EMBL" id="ABL88259.1"/>
    </source>
</evidence>
<name>A1RTH7_PYRIL</name>
<dbReference type="SUPFAM" id="SSF51998">
    <property type="entry name" value="PFL-like glycyl radical enzymes"/>
    <property type="match status" value="1"/>
</dbReference>
<dbReference type="STRING" id="384616.Pisl_1087"/>
<sequence>MHMSQTYKTLKIRILWKLVEERPDVLDLATRIHLATEEYAKRLLKEATGQEEPKLASEELDCLLTPDRREFAHKIIEDVFSKYGLKRHFAEWAKFLWCDVVFHRAVPLNAS</sequence>
<dbReference type="AlphaFoldDB" id="A1RTH7"/>